<dbReference type="EMBL" id="KE145360">
    <property type="protein sequence ID" value="EPE31943.1"/>
    <property type="molecule type" value="Genomic_DNA"/>
</dbReference>
<keyword evidence="1" id="KW-1133">Transmembrane helix</keyword>
<accession>S3E071</accession>
<name>S3E071_GLAL2</name>
<proteinExistence type="predicted"/>
<gene>
    <name evidence="2" type="ORF">GLAREA_12025</name>
</gene>
<evidence type="ECO:0000313" key="2">
    <source>
        <dbReference type="EMBL" id="EPE31943.1"/>
    </source>
</evidence>
<evidence type="ECO:0000313" key="3">
    <source>
        <dbReference type="Proteomes" id="UP000016922"/>
    </source>
</evidence>
<keyword evidence="3" id="KW-1185">Reference proteome</keyword>
<dbReference type="KEGG" id="glz:GLAREA_12025"/>
<dbReference type="GeneID" id="19471066"/>
<dbReference type="RefSeq" id="XP_008080998.1">
    <property type="nucleotide sequence ID" value="XM_008082807.1"/>
</dbReference>
<evidence type="ECO:0000256" key="1">
    <source>
        <dbReference type="SAM" id="Phobius"/>
    </source>
</evidence>
<organism evidence="2 3">
    <name type="scientific">Glarea lozoyensis (strain ATCC 20868 / MF5171)</name>
    <dbReference type="NCBI Taxonomy" id="1116229"/>
    <lineage>
        <taxon>Eukaryota</taxon>
        <taxon>Fungi</taxon>
        <taxon>Dikarya</taxon>
        <taxon>Ascomycota</taxon>
        <taxon>Pezizomycotina</taxon>
        <taxon>Leotiomycetes</taxon>
        <taxon>Helotiales</taxon>
        <taxon>Helotiaceae</taxon>
        <taxon>Glarea</taxon>
    </lineage>
</organism>
<dbReference type="AlphaFoldDB" id="S3E071"/>
<keyword evidence="1" id="KW-0812">Transmembrane</keyword>
<feature type="transmembrane region" description="Helical" evidence="1">
    <location>
        <begin position="215"/>
        <end position="236"/>
    </location>
</feature>
<reference evidence="2 3" key="1">
    <citation type="journal article" date="2013" name="BMC Genomics">
        <title>Genomics-driven discovery of the pneumocandin biosynthetic gene cluster in the fungus Glarea lozoyensis.</title>
        <authorList>
            <person name="Chen L."/>
            <person name="Yue Q."/>
            <person name="Zhang X."/>
            <person name="Xiang M."/>
            <person name="Wang C."/>
            <person name="Li S."/>
            <person name="Che Y."/>
            <person name="Ortiz-Lopez F.J."/>
            <person name="Bills G.F."/>
            <person name="Liu X."/>
            <person name="An Z."/>
        </authorList>
    </citation>
    <scope>NUCLEOTIDE SEQUENCE [LARGE SCALE GENOMIC DNA]</scope>
    <source>
        <strain evidence="3">ATCC 20868 / MF5171</strain>
    </source>
</reference>
<dbReference type="Proteomes" id="UP000016922">
    <property type="component" value="Unassembled WGS sequence"/>
</dbReference>
<dbReference type="HOGENOM" id="CLU_1161230_0_0_1"/>
<feature type="transmembrane region" description="Helical" evidence="1">
    <location>
        <begin position="66"/>
        <end position="85"/>
    </location>
</feature>
<sequence>MAYIRRSTKDLGSLYHDYHSLMDMAKKNHLTARDIKFLASLPQYEPYESRWTPEQLKQDQRDAKKFAALVAVVVVVFSVGFAMMLCRRVADAAELGRGEGAVRDFREGKKRYGIMGYTKLPTHDLESQGQNLDDLPPYAPPIPQNHNDISSTPELNSSLPPISQLNLNHHHTSLLTLAQTHHLTPQDIQFLAAQPEYGTPAQQEATERTKKVAKWVVGIFLVVWVSGVVGIIVLGVTSG</sequence>
<protein>
    <submittedName>
        <fullName evidence="2">Uncharacterized protein</fullName>
    </submittedName>
</protein>
<keyword evidence="1" id="KW-0472">Membrane</keyword>